<dbReference type="GO" id="GO:0051539">
    <property type="term" value="F:4 iron, 4 sulfur cluster binding"/>
    <property type="evidence" value="ECO:0007669"/>
    <property type="project" value="UniProtKB-UniRule"/>
</dbReference>
<dbReference type="InterPro" id="IPR036188">
    <property type="entry name" value="FAD/NAD-bd_sf"/>
</dbReference>
<dbReference type="AlphaFoldDB" id="A0A0A9HJ42"/>
<reference evidence="3" key="2">
    <citation type="journal article" date="2015" name="Data Brief">
        <title>Shoot transcriptome of the giant reed, Arundo donax.</title>
        <authorList>
            <person name="Barrero R.A."/>
            <person name="Guerrero F.D."/>
            <person name="Moolhuijzen P."/>
            <person name="Goolsby J.A."/>
            <person name="Tidwell J."/>
            <person name="Bellgard S.E."/>
            <person name="Bellgard M.I."/>
        </authorList>
    </citation>
    <scope>NUCLEOTIDE SEQUENCE</scope>
    <source>
        <tissue evidence="3">Shoot tissue taken approximately 20 cm above the soil surface</tissue>
    </source>
</reference>
<keyword evidence="1" id="KW-0411">Iron-sulfur</keyword>
<keyword evidence="1" id="KW-0813">Transport</keyword>
<dbReference type="GO" id="GO:0005743">
    <property type="term" value="C:mitochondrial inner membrane"/>
    <property type="evidence" value="ECO:0007669"/>
    <property type="project" value="TreeGrafter"/>
</dbReference>
<dbReference type="Gene3D" id="3.50.50.60">
    <property type="entry name" value="FAD/NAD(P)-binding domain"/>
    <property type="match status" value="1"/>
</dbReference>
<dbReference type="InterPro" id="IPR040156">
    <property type="entry name" value="ETF-QO"/>
</dbReference>
<evidence type="ECO:0000313" key="3">
    <source>
        <dbReference type="EMBL" id="JAE37145.1"/>
    </source>
</evidence>
<protein>
    <recommendedName>
        <fullName evidence="1">Electron transfer flavoprotein-ubiquinone oxidoreductase</fullName>
        <shortName evidence="1">ETF-QO</shortName>
        <ecNumber evidence="1">1.5.5.1</ecNumber>
    </recommendedName>
</protein>
<keyword evidence="1" id="KW-0830">Ubiquinone</keyword>
<keyword evidence="1" id="KW-0285">Flavoprotein</keyword>
<comment type="cofactor">
    <cofactor evidence="1">
        <name>[4Fe-4S] cluster</name>
        <dbReference type="ChEBI" id="CHEBI:49883"/>
    </cofactor>
    <text evidence="1">Binds 1 [4Fe-4S] cluster.</text>
</comment>
<dbReference type="SUPFAM" id="SSF51905">
    <property type="entry name" value="FAD/NAD(P)-binding domain"/>
    <property type="match status" value="1"/>
</dbReference>
<organism evidence="3">
    <name type="scientific">Arundo donax</name>
    <name type="common">Giant reed</name>
    <name type="synonym">Donax arundinaceus</name>
    <dbReference type="NCBI Taxonomy" id="35708"/>
    <lineage>
        <taxon>Eukaryota</taxon>
        <taxon>Viridiplantae</taxon>
        <taxon>Streptophyta</taxon>
        <taxon>Embryophyta</taxon>
        <taxon>Tracheophyta</taxon>
        <taxon>Spermatophyta</taxon>
        <taxon>Magnoliopsida</taxon>
        <taxon>Liliopsida</taxon>
        <taxon>Poales</taxon>
        <taxon>Poaceae</taxon>
        <taxon>PACMAD clade</taxon>
        <taxon>Arundinoideae</taxon>
        <taxon>Arundineae</taxon>
        <taxon>Arundo</taxon>
    </lineage>
</organism>
<keyword evidence="1" id="KW-0408">Iron</keyword>
<keyword evidence="1" id="KW-0560">Oxidoreductase</keyword>
<keyword evidence="1" id="KW-0274">FAD</keyword>
<dbReference type="GO" id="GO:0004174">
    <property type="term" value="F:electron-transferring-flavoprotein dehydrogenase activity"/>
    <property type="evidence" value="ECO:0007669"/>
    <property type="project" value="UniProtKB-UniRule"/>
</dbReference>
<dbReference type="PANTHER" id="PTHR10617:SF107">
    <property type="entry name" value="ELECTRON TRANSFER FLAVOPROTEIN-UBIQUINONE OXIDOREDUCTASE, MITOCHONDRIAL"/>
    <property type="match status" value="1"/>
</dbReference>
<dbReference type="EC" id="1.5.5.1" evidence="1"/>
<keyword evidence="1" id="KW-0249">Electron transport</keyword>
<name>A0A0A9HJ42_ARUDO</name>
<keyword evidence="1" id="KW-0479">Metal-binding</keyword>
<dbReference type="EMBL" id="GBRH01160751">
    <property type="protein sequence ID" value="JAE37145.1"/>
    <property type="molecule type" value="Transcribed_RNA"/>
</dbReference>
<comment type="cofactor">
    <cofactor evidence="1">
        <name>FAD</name>
        <dbReference type="ChEBI" id="CHEBI:57692"/>
    </cofactor>
</comment>
<feature type="compositionally biased region" description="Basic and acidic residues" evidence="2">
    <location>
        <begin position="120"/>
        <end position="137"/>
    </location>
</feature>
<evidence type="ECO:0000256" key="1">
    <source>
        <dbReference type="RuleBase" id="RU366068"/>
    </source>
</evidence>
<dbReference type="GO" id="GO:0046872">
    <property type="term" value="F:metal ion binding"/>
    <property type="evidence" value="ECO:0007669"/>
    <property type="project" value="UniProtKB-KW"/>
</dbReference>
<feature type="region of interest" description="Disordered" evidence="2">
    <location>
        <begin position="113"/>
        <end position="137"/>
    </location>
</feature>
<evidence type="ECO:0000256" key="2">
    <source>
        <dbReference type="SAM" id="MobiDB-lite"/>
    </source>
</evidence>
<reference evidence="3" key="1">
    <citation type="submission" date="2014-09" db="EMBL/GenBank/DDBJ databases">
        <authorList>
            <person name="Magalhaes I.L.F."/>
            <person name="Oliveira U."/>
            <person name="Santos F.R."/>
            <person name="Vidigal T.H.D.A."/>
            <person name="Brescovit A.D."/>
            <person name="Santos A.J."/>
        </authorList>
    </citation>
    <scope>NUCLEOTIDE SEQUENCE</scope>
    <source>
        <tissue evidence="3">Shoot tissue taken approximately 20 cm above the soil surface</tissue>
    </source>
</reference>
<comment type="catalytic activity">
    <reaction evidence="1">
        <text>a ubiquinone + reduced [electron-transfer flavoprotein] = a ubiquinol + oxidized [electron-transfer flavoprotein] + H(+)</text>
        <dbReference type="Rhea" id="RHEA:24052"/>
        <dbReference type="Rhea" id="RHEA-COMP:9565"/>
        <dbReference type="Rhea" id="RHEA-COMP:9566"/>
        <dbReference type="Rhea" id="RHEA-COMP:10685"/>
        <dbReference type="Rhea" id="RHEA-COMP:10686"/>
        <dbReference type="ChEBI" id="CHEBI:15378"/>
        <dbReference type="ChEBI" id="CHEBI:16389"/>
        <dbReference type="ChEBI" id="CHEBI:17976"/>
        <dbReference type="ChEBI" id="CHEBI:57692"/>
        <dbReference type="ChEBI" id="CHEBI:58307"/>
        <dbReference type="EC" id="1.5.5.1"/>
    </reaction>
</comment>
<comment type="function">
    <text evidence="1">Accepts electrons from ETF and reduces ubiquinone.</text>
</comment>
<sequence>MHRALRAAAAAAGRALSSAGASPLPRHCPRAPAAGVRWLCGGGGHVVIVGAWPAGLTAVIRLKQLCRAAGNDLSVCVLEKGSEVGAHVLSGNVFEPRALDELIPKWRQEDDMDTPIRIQRHADTKNSKNKDMLIRRV</sequence>
<dbReference type="PANTHER" id="PTHR10617">
    <property type="entry name" value="ELECTRON TRANSFER FLAVOPROTEIN-UBIQUINONE OXIDOREDUCTASE"/>
    <property type="match status" value="1"/>
</dbReference>
<accession>A0A0A9HJ42</accession>
<proteinExistence type="predicted"/>